<dbReference type="Proteomes" id="UP000249661">
    <property type="component" value="Unassembled WGS sequence"/>
</dbReference>
<accession>A0ACD1GWN9</accession>
<proteinExistence type="predicted"/>
<evidence type="ECO:0000313" key="1">
    <source>
        <dbReference type="EMBL" id="RAH65683.1"/>
    </source>
</evidence>
<name>A0ACD1GWN9_9EURO</name>
<gene>
    <name evidence="1" type="ORF">BO66DRAFT_395219</name>
</gene>
<reference evidence="1" key="1">
    <citation type="submission" date="2018-02" db="EMBL/GenBank/DDBJ databases">
        <title>The genomes of Aspergillus section Nigri reveals drivers in fungal speciation.</title>
        <authorList>
            <consortium name="DOE Joint Genome Institute"/>
            <person name="Vesth T.C."/>
            <person name="Nybo J."/>
            <person name="Theobald S."/>
            <person name="Brandl J."/>
            <person name="Frisvad J.C."/>
            <person name="Nielsen K.F."/>
            <person name="Lyhne E.K."/>
            <person name="Kogle M.E."/>
            <person name="Kuo A."/>
            <person name="Riley R."/>
            <person name="Clum A."/>
            <person name="Nolan M."/>
            <person name="Lipzen A."/>
            <person name="Salamov A."/>
            <person name="Henrissat B."/>
            <person name="Wiebenga A."/>
            <person name="De vries R.P."/>
            <person name="Grigoriev I.V."/>
            <person name="Mortensen U.H."/>
            <person name="Andersen M.R."/>
            <person name="Baker S.E."/>
        </authorList>
    </citation>
    <scope>NUCLEOTIDE SEQUENCE</scope>
    <source>
        <strain evidence="1">CBS 121060</strain>
    </source>
</reference>
<organism evidence="1 2">
    <name type="scientific">Aspergillus aculeatinus CBS 121060</name>
    <dbReference type="NCBI Taxonomy" id="1448322"/>
    <lineage>
        <taxon>Eukaryota</taxon>
        <taxon>Fungi</taxon>
        <taxon>Dikarya</taxon>
        <taxon>Ascomycota</taxon>
        <taxon>Pezizomycotina</taxon>
        <taxon>Eurotiomycetes</taxon>
        <taxon>Eurotiomycetidae</taxon>
        <taxon>Eurotiales</taxon>
        <taxon>Aspergillaceae</taxon>
        <taxon>Aspergillus</taxon>
        <taxon>Aspergillus subgen. Circumdati</taxon>
    </lineage>
</organism>
<keyword evidence="2" id="KW-1185">Reference proteome</keyword>
<evidence type="ECO:0000313" key="2">
    <source>
        <dbReference type="Proteomes" id="UP000249661"/>
    </source>
</evidence>
<dbReference type="EMBL" id="KZ824991">
    <property type="protein sequence ID" value="RAH65683.1"/>
    <property type="molecule type" value="Genomic_DNA"/>
</dbReference>
<protein>
    <submittedName>
        <fullName evidence="1">Uncharacterized protein</fullName>
    </submittedName>
</protein>
<sequence>MGLFTIRKSKNEPSGSPSTDKKGNDDDSQGGKASFRRKSLCQKVDTTGVIAIFLGPPMLLLAITFLVLFWWESIKAIEGEEPEAYWFRIVDADWATRLVTICTTTIRAVVSFQAGLATAMVAGIVLETRGIPLFHGPLYSILRAVKVAPSSLFTATDFRPHLPPFIYTLVVAEVLVTTVSQFLSTIYLSDFTDGTFTQSDNSTNVKLIDSGYMAANGWWTMPPAASWTFGELSEPFKEATGYHDTGHTFRAFLPFDEEAQRLTLRKFRGPVPIMDHRVVCASAPLQNLTLALSTGDDAQLSGIIPTDNLSYPLLFNEKTEPHIQFSCKVPRPYVWESSTTNETGICLTSTGILNWTVLQENPLVQPGGYPDASQLFIIIDLVSEMAVLNQGFATTIDLHAVQTDGPWSMARNASGADALRVSACLTNLASQTITAGMNSSSDNQEPKLTWNNYTQGYDTEASRRQLGASRTRDSFDRRGVLALEPRSQWGQVASVKNYRTGDINGAMTGFFMAIRVSLPTFLMSYSNLTSDPGAIFSKRDTAFADAAAHQTHVDLFHDTLNATDSPALAIQALLTRIYQMCYYDQFAKFQATAASTTAFSTVESLPAQWTGFILGTVLVATHLVIVTIIIIQFIKQTDHSIIGNYWQTVSQVVSEETRPILEQADRMDDQEVKRWVKRNLQHFKSHRILRDQRNGQVSLGMVESGVPIKNEAPPGWI</sequence>